<dbReference type="Gene3D" id="2.160.20.20">
    <property type="match status" value="1"/>
</dbReference>
<organism evidence="5 6">
    <name type="scientific">Fusobacterium animalis F0419</name>
    <dbReference type="NCBI Taxonomy" id="999414"/>
    <lineage>
        <taxon>Bacteria</taxon>
        <taxon>Fusobacteriati</taxon>
        <taxon>Fusobacteriota</taxon>
        <taxon>Fusobacteriia</taxon>
        <taxon>Fusobacteriales</taxon>
        <taxon>Fusobacteriaceae</taxon>
        <taxon>Fusobacterium</taxon>
    </lineage>
</organism>
<feature type="transmembrane region" description="Helical" evidence="3">
    <location>
        <begin position="21"/>
        <end position="40"/>
    </location>
</feature>
<dbReference type="InterPro" id="IPR012332">
    <property type="entry name" value="Autotransporter_pectin_lyase_C"/>
</dbReference>
<feature type="domain" description="Autotransporter" evidence="4">
    <location>
        <begin position="3667"/>
        <end position="3951"/>
    </location>
</feature>
<feature type="region of interest" description="Disordered" evidence="2">
    <location>
        <begin position="161"/>
        <end position="196"/>
    </location>
</feature>
<gene>
    <name evidence="5" type="ORF">HMPREF9942_01947</name>
</gene>
<dbReference type="Proteomes" id="UP000004565">
    <property type="component" value="Unassembled WGS sequence"/>
</dbReference>
<keyword evidence="3" id="KW-1133">Transmembrane helix</keyword>
<dbReference type="SUPFAM" id="SSF103515">
    <property type="entry name" value="Autotransporter"/>
    <property type="match status" value="1"/>
</dbReference>
<feature type="compositionally biased region" description="Polar residues" evidence="2">
    <location>
        <begin position="170"/>
        <end position="186"/>
    </location>
</feature>
<evidence type="ECO:0000313" key="6">
    <source>
        <dbReference type="Proteomes" id="UP000004565"/>
    </source>
</evidence>
<dbReference type="SMART" id="SM00869">
    <property type="entry name" value="Autotransporter"/>
    <property type="match status" value="1"/>
</dbReference>
<dbReference type="PROSITE" id="PS50194">
    <property type="entry name" value="FILAMIN_REPEAT"/>
    <property type="match status" value="1"/>
</dbReference>
<evidence type="ECO:0000313" key="5">
    <source>
        <dbReference type="EMBL" id="EHO76437.1"/>
    </source>
</evidence>
<reference evidence="5 6" key="1">
    <citation type="submission" date="2011-12" db="EMBL/GenBank/DDBJ databases">
        <title>The Genome Sequence of Fusobacterium nucleatum subsp. animalis OT 420.</title>
        <authorList>
            <consortium name="The Broad Institute Genome Sequencing Platform"/>
            <person name="Earl A."/>
            <person name="Ward D."/>
            <person name="Feldgarden M."/>
            <person name="Gevers D."/>
            <person name="Izard J."/>
            <person name="Blanton J.M."/>
            <person name="Mathney J."/>
            <person name="Tanner A.C."/>
            <person name="Dewhirst F.E."/>
            <person name="Young S.K."/>
            <person name="Zeng Q."/>
            <person name="Gargeya S."/>
            <person name="Fitzgerald M."/>
            <person name="Haas B."/>
            <person name="Abouelleil A."/>
            <person name="Alvarado L."/>
            <person name="Arachchi H.M."/>
            <person name="Berlin A."/>
            <person name="Chapman S.B."/>
            <person name="Gearin G."/>
            <person name="Goldberg J."/>
            <person name="Griggs A."/>
            <person name="Gujja S."/>
            <person name="Hansen M."/>
            <person name="Heiman D."/>
            <person name="Howarth C."/>
            <person name="Larimer J."/>
            <person name="Lui A."/>
            <person name="MacDonald P.J.P."/>
            <person name="McCowen C."/>
            <person name="Montmayeur A."/>
            <person name="Murphy C."/>
            <person name="Neiman D."/>
            <person name="Pearson M."/>
            <person name="Priest M."/>
            <person name="Roberts A."/>
            <person name="Saif S."/>
            <person name="Shea T."/>
            <person name="Sisk P."/>
            <person name="Stolte C."/>
            <person name="Sykes S."/>
            <person name="Wortman J."/>
            <person name="Nusbaum C."/>
            <person name="Birren B."/>
        </authorList>
    </citation>
    <scope>NUCLEOTIDE SEQUENCE [LARGE SCALE GENOMIC DNA]</scope>
    <source>
        <strain evidence="6">F0419</strain>
    </source>
</reference>
<dbReference type="PATRIC" id="fig|999414.3.peg.1944"/>
<proteinExistence type="predicted"/>
<dbReference type="InterPro" id="IPR017868">
    <property type="entry name" value="Filamin/ABP280_repeat-like"/>
</dbReference>
<protein>
    <recommendedName>
        <fullName evidence="4">Autotransporter domain-containing protein</fullName>
    </recommendedName>
</protein>
<dbReference type="InterPro" id="IPR011050">
    <property type="entry name" value="Pectin_lyase_fold/virulence"/>
</dbReference>
<keyword evidence="1" id="KW-0175">Coiled coil</keyword>
<dbReference type="NCBIfam" id="NF033175">
    <property type="entry name" value="fuso_auto_Nterm"/>
    <property type="match status" value="1"/>
</dbReference>
<dbReference type="InterPro" id="IPR005546">
    <property type="entry name" value="Autotransporte_beta"/>
</dbReference>
<accession>H1HHJ6</accession>
<name>H1HHJ6_9FUSO</name>
<dbReference type="HOGENOM" id="CLU_000258_1_0_0"/>
<evidence type="ECO:0000256" key="1">
    <source>
        <dbReference type="SAM" id="Coils"/>
    </source>
</evidence>
<dbReference type="PROSITE" id="PS51208">
    <property type="entry name" value="AUTOTRANSPORTER"/>
    <property type="match status" value="1"/>
</dbReference>
<keyword evidence="3" id="KW-0812">Transmembrane</keyword>
<dbReference type="SUPFAM" id="SSF51126">
    <property type="entry name" value="Pectin lyase-like"/>
    <property type="match status" value="1"/>
</dbReference>
<keyword evidence="3" id="KW-0472">Membrane</keyword>
<dbReference type="InterPro" id="IPR036709">
    <property type="entry name" value="Autotransporte_beta_dom_sf"/>
</dbReference>
<dbReference type="InterPro" id="IPR053787">
    <property type="entry name" value="Autotransptr-assoc_N"/>
</dbReference>
<dbReference type="EMBL" id="AGEH01000025">
    <property type="protein sequence ID" value="EHO76437.1"/>
    <property type="molecule type" value="Genomic_DNA"/>
</dbReference>
<dbReference type="RefSeq" id="WP_005910736.1">
    <property type="nucleotide sequence ID" value="NZ_AKCE01000001.1"/>
</dbReference>
<feature type="region of interest" description="Disordered" evidence="2">
    <location>
        <begin position="1908"/>
        <end position="1927"/>
    </location>
</feature>
<evidence type="ECO:0000256" key="2">
    <source>
        <dbReference type="SAM" id="MobiDB-lite"/>
    </source>
</evidence>
<sequence>MGNNLCKVEKDLRSIAKRYKSVKYSLGLAILFLMLGVSAFSEEVNTEQMKAVPTREEIVSSKENLKNSVGGLQTKINDARSENEKALKGLRLELIQLMEQGNQVVKSPWSSWQFGMNYFYDHWGSEYKGRGDKPQKYLFNGIYTRGNWKVRNAMDVAENQRVGGRPLTPGNDSLNSWKNANNSSNGGVKIDRDNSISSSTNGNRNWGLVDLENLREPTNEVEILARISPKEVTKQAISLNITEPTVQTLEAPAVNPQVNEPLPAPVIKLPEVETVNISPLTINAPSAPTAPNAPSINIGIIAPEAPSAPTAPSAPEVQSITVSPSAPEIVTAPAINISVTAPTITALNITPPSAVTPPNVVSPNIKPVDFAIDPAGDSVHYKRTAWSNIPTTVNVTALTNRDYITLNSVNGIVQSPANQIINVTANNNRALVVDEALNGGNVTYKGSINLQKSQNVGIDLQGTHQGGKSAPAILTVNNAGTITGVAKDGATINKEQIAFGFNNADASRNTTMSHMINSGEISLNAPSSAGIQLKPEDPHYWQPQYWSAAPLQINKKTPNKTMGRVLMKAENTGNLNLNGTGSFGIVTVFNKGVPKNLFIPSFQSSHEDLRSERLYDGQRVLPGGEIGRSALADEKYRSGIYNTGNINISGDNSIAVGLLQEIQEVKLGGNINIGTKAVTQETGISNLANTASKTYNVNKVEEAVGVFAGVPTMPVRPGEKDTLIVDNTLGNVANSLVGTETVELIKTNNSTGITLGEHATESIGALVGDTEVDLNNGRLNGTVTSGRKLKRSGDITTKSGYTINVGGNKNYGFVVSNSGHSSKFSSSTVDDLLYSVDKINHGRGINEGEINVTGTSSIGFALIKGGNSSNSGKITVGNNAEDSIGFYGKEDNFSNSGTIEVTSKKKKNKAVVLDGTNASNKINFTNTGNIYVNTSDKGNTNLDGNGNIGIYAQGNYKFDHNSGTVKAGTNAIAFYVKDATGQVNINAPIVLSDSGTGANAGTTIGIYSDGNAQVQFGQNSKLTIGEGAVGLYSANPANFNNTFKIETGKVLNVELGKNSTFGLLNGNKSTTASPLLSKYLNNGTTDKINITSFGEGASIFYATLKANAILDTDYTVTNGSADSTSVLVANDGANVEIASGKTLTTNTNVGLIATGGARVSGTAPVAENKGNLISTRANKGIGIYVTYGTGKNSGTITMNNKNAVGMLATIGSTLTNSKKIELNGVSSAGIYGENSDMTNLGANSEIVVNKEASAGMYSKLTSASSVAKNSKNEGKIKINADGAGKSVAMYSKVESGTEKLNTENTGIIEVAQKASAGIYADNISSQANTQSEVTNTGLVKMTAEASVGIIGKKSKVTNNATGTKGIEISGTGSAGILASNNSEVINSGRIEGKTGTNLVGISVDSSSTVANSGTITMGTASNTGISTKGGDVTNSGTITLSGATSTGISSENTNVTNSVTTGKIEVKNGNSMGIYAKLAGNVNKTVSNAGKISLETPTGLSPVPQKSAAIYSLLDSGSGTLTTNNTGTIDVEQTGSAGIYAKNSTGTRANSVVTNSGIINVTKEASAGILGEKSEITNSGTGSNGIELTANKTAGIIGNNDSKVTNSGRIETKTATPGSASEGLVGISLNASTGNNDASGTITLGTAYSTGIYGVAKSILTNDGTINGDKQNAVGMATKASTATNTGTITLSGIDSTGMFGLTVGSDKSTLTNKGTINGNGIGAVGIAADNSTAENSSGATINLISNKSTGIFGKAKSIVTNAGTIELKTASPTSTSEGLVGIALNDSTGTNTSSGQIKLGTAYSTGMFGENNSTLTNEGNITGDKASAVGMAGKATTVTNKKTITLSAKKSTGIFGEDNSTLLNDTNGNITVKEESSVGIYSKGNNKIAENKGIILAEKKKSAGMLGSEGKLENSNSITTQDEESAGMYVENSSATNKKTITANGKKSAGVYVKLDKAAGGTIAGTNEGTNATITMTNEGSAAMLGEVKSLVTNNSATLTLTNQNSIVVNTKETVGMMITNDTTGIPNSNVKALNTGTIDLNSGATNKDNIGILANKRATGINEKNINVNSKSSVGMLAKEGSNIENNTTFGTINLKAESGIGMLADGKDASGNISTALNNARIVATSIGKRSLGMLAQNNGKVGNNKNIDILAENGVGIFVSETGVGENTSTGTISLENKESVGIFAKNNGTNDTAKNSGTINLGKADGSTSHESLIGMFAQAESGKTASVKNTKDININTKKSVGMYAKNDASNITDVDLENTGDININSQESAGIYAPKSNISKVGTITLKDSTVSNGSSAVYVSNGGKVADTASAKINLGKVNQNRVAYYVNGKDSALAGANIGKITGYGVGVYLQGASGDKATLDSNTSKLDYTAQGSGDGIIGLLLKGETDIQSYIKGIKVGNTVPRSNPSDKDKYAIGIYADAQGTAGTPYNITTPITAGKSGVGIFADKDSNINYTGNMEIGDGTTAGTGIFITKKNGTTRGKVTLGSNTIKLKGTKGVVAIASEGTEFNGGTATIELEGKDVQGVGVYGKKGSDVDVSHWNFNNHGNSAEEVRSEEGKVHINGNKNLKPRMVLTHVINGETSIVTGKTVTSVNDGSITAKENIGLMAEGIKNHGMTIWQEGNFEAVNHGTIDFSAAEKSTAMFINSARGKNDGTIKVGKNSIGIYGFYNKDTRKYEGAPASPDPNKLEIETTSNSKISLGDASTGMYLINAEKIENKGGQITSESGATKNVGIYAVNGQDSINANNKNLTMTTATNIALGNGSVGLYSKGQSYTVRNSVTNTGNITVGDKMSGSPSVAMYAENTNLTTDSKITVGKDGIAFYGKNSDITAKGSANFSNKGVLAYLENSKFISHLGNLGATQNTMLYLKNSIAQLDGAGAKVDMDVADGYTGAYIEGNSTLTGVKTIKLGQDSTGLFLKDANFLSNAESITGTKDKARGILATNSNLTNNSKISLSGAESIGIYSNANNTKSVVNNGELTIAGKKTLGVFLKGSQSFENKANINIADSANSLEPTIGIYTAEGSSNIKHTSGTIDVGQKSIGIYSTTNSNVEMNGGKIHVKDQGVGIYKQNGKATINGELDIDTHIATTKDSEPTGVYAVNGTEINDQASKISIGAKSYGFILNNTDVNKTNIYNNTNTGTVTMGNDSVFLYSNGKAIINNKRDISANNSNHLIAFYIKNGGDFTNNGTIDFSTGKGNIGIYAPGGKATNKGRILVGATDDIDPMTGKVYTDVSKIVYGIGMAADNGGHIVNEGEIRIYNNKSIGMYGKGVGTTVENKGTISLDGSRATATNKIQSMTGVYVDDGATFKNYGTITTTDSYAGRDGKVNENVTGLAGVAVMNGSTLENHGKIYIDADNSYGVLIRGKRDSKGNVERYAVIKNYGEIKVRGKGTWGISWKDVTPADIAELQKQINSKISSDPEGQELRGAKGTDKDYEGVTITVKNGKPTFLRNGVPISDSEVEQIGKLIGKESNLGMSDIGFYVDTLGRTKPIDIDGATPPINSQLIIGTEYSEKTNKKQWFVKGDVIKPFLDQIQGRNFKLTSIAGSLTWIATPVLDNYGQITGVAMAKLPYTSFVKKTDNAWNFTDGLEQRYDMNALDSVEKRIFNKLNGIGKNEEALLTQAYDEMMGHQYANVQQRVQATGNILDKEFYHLRDSWSNPSKDSNKIKTFGMKGEYKTDTAGVIDYKYNAYGVAYVHENEDIKLGRGTGWYTGIVHNRFKFKDIGNSKEEQLQAKVGLFKSVPFDDNNSLNWTISGDMFVGYNKMHRKFLVVDEIFNAKSKYYTYGIGIKNEIGKEFRLSEGFSIRPYGALKVEYGRVSKIKEKSGEVRLEVKHNDYLSIKPEVGTELAYRHYFGIKTLRTSLEVAYENELGRVANGKNKAKVAYTNADWFNIRGEKEDRRGNVKFDLNVGLDNQRLGVTGNVGYDTKGHNVRGGVGLRVIF</sequence>
<feature type="coiled-coil region" evidence="1">
    <location>
        <begin position="62"/>
        <end position="100"/>
    </location>
</feature>
<comment type="caution">
    <text evidence="5">The sequence shown here is derived from an EMBL/GenBank/DDBJ whole genome shotgun (WGS) entry which is preliminary data.</text>
</comment>
<evidence type="ECO:0000259" key="4">
    <source>
        <dbReference type="PROSITE" id="PS51208"/>
    </source>
</evidence>
<evidence type="ECO:0000256" key="3">
    <source>
        <dbReference type="SAM" id="Phobius"/>
    </source>
</evidence>